<organism evidence="9 10">
    <name type="scientific">Candida dubliniensis (strain CD36 / ATCC MYA-646 / CBS 7987 / NCPF 3949 / NRRL Y-17841)</name>
    <name type="common">Yeast</name>
    <dbReference type="NCBI Taxonomy" id="573826"/>
    <lineage>
        <taxon>Eukaryota</taxon>
        <taxon>Fungi</taxon>
        <taxon>Dikarya</taxon>
        <taxon>Ascomycota</taxon>
        <taxon>Saccharomycotina</taxon>
        <taxon>Pichiomycetes</taxon>
        <taxon>Debaryomycetaceae</taxon>
        <taxon>Candida/Lodderomyces clade</taxon>
        <taxon>Candida</taxon>
    </lineage>
</organism>
<comment type="subcellular location">
    <subcellularLocation>
        <location evidence="1">Membrane</location>
        <topology evidence="1">Multi-pass membrane protein</topology>
    </subcellularLocation>
</comment>
<keyword evidence="10" id="KW-1185">Reference proteome</keyword>
<feature type="transmembrane region" description="Helical" evidence="7">
    <location>
        <begin position="150"/>
        <end position="168"/>
    </location>
</feature>
<evidence type="ECO:0000256" key="1">
    <source>
        <dbReference type="ARBA" id="ARBA00004141"/>
    </source>
</evidence>
<evidence type="ECO:0000313" key="10">
    <source>
        <dbReference type="Proteomes" id="UP000002605"/>
    </source>
</evidence>
<dbReference type="GO" id="GO:0016020">
    <property type="term" value="C:membrane"/>
    <property type="evidence" value="ECO:0007669"/>
    <property type="project" value="UniProtKB-SubCell"/>
</dbReference>
<evidence type="ECO:0000256" key="3">
    <source>
        <dbReference type="ARBA" id="ARBA00022692"/>
    </source>
</evidence>
<feature type="transmembrane region" description="Helical" evidence="7">
    <location>
        <begin position="312"/>
        <end position="336"/>
    </location>
</feature>
<feature type="transmembrane region" description="Helical" evidence="7">
    <location>
        <begin position="468"/>
        <end position="488"/>
    </location>
</feature>
<dbReference type="RefSeq" id="XP_002419285.1">
    <property type="nucleotide sequence ID" value="XM_002419240.1"/>
</dbReference>
<name>B9WDW8_CANDC</name>
<evidence type="ECO:0000313" key="9">
    <source>
        <dbReference type="EMBL" id="CAX42876.1"/>
    </source>
</evidence>
<feature type="transmembrane region" description="Helical" evidence="7">
    <location>
        <begin position="174"/>
        <end position="198"/>
    </location>
</feature>
<dbReference type="Proteomes" id="UP000002605">
    <property type="component" value="Chromosome 3"/>
</dbReference>
<evidence type="ECO:0000256" key="6">
    <source>
        <dbReference type="ARBA" id="ARBA00037968"/>
    </source>
</evidence>
<evidence type="ECO:0000256" key="2">
    <source>
        <dbReference type="ARBA" id="ARBA00022448"/>
    </source>
</evidence>
<accession>B9WDW8</accession>
<dbReference type="PANTHER" id="PTHR43791">
    <property type="entry name" value="PERMEASE-RELATED"/>
    <property type="match status" value="1"/>
</dbReference>
<keyword evidence="2" id="KW-0813">Transport</keyword>
<dbReference type="EMBL" id="FM992690">
    <property type="protein sequence ID" value="CAX42876.1"/>
    <property type="molecule type" value="Genomic_DNA"/>
</dbReference>
<proteinExistence type="inferred from homology"/>
<sequence>MSEKKELENQNTNIEPIISFTKEDIQDKEPHVLTTIISPSGKEIAITNDVDQAMKLALEHKGETIELDKAQADKLLRKIDLYLLPIMCLLYCFQFMDKLTTSYASVLGLRKELNMQGDMYSWTATAFYLGYLVFEFPASMLLQRFPVAKTVSVFIILWGMILALHSVPQYPGFIALRTILGMLESSVTPAFTIITSQWYRKEEQFLRTSWWFASNGIGTIVGSAIAYGLYQNDGNYSLPAWKLVFVVTGCLTIFLGFVIMAHIPDTPAGAWFLTDEEKLMVVERIRTNQQGFGNTHFKKHQFIEALTDHRTWLFFLFALSNNIPNGGLTSFGTILLNEDFGYTPSKSLLMQMPQGTVEIVGCVLFAWLCKFLPSRMLMGVIATSITVLAECLLAFCKGNSARLAGFYLYLLGPLGFICCLSCVSSNVAGHTKKVTTNAMYLIAYCVGNLIGPQTFISTQAPNYTGAKVAIVVCGFVSLFTLIAIYISYHIENKKRNSRPQVDMSHIENYEFADLTDKENPNFRYSI</sequence>
<feature type="transmembrane region" description="Helical" evidence="7">
    <location>
        <begin position="242"/>
        <end position="263"/>
    </location>
</feature>
<keyword evidence="4 7" id="KW-1133">Transmembrane helix</keyword>
<feature type="transmembrane region" description="Helical" evidence="7">
    <location>
        <begin position="210"/>
        <end position="230"/>
    </location>
</feature>
<feature type="transmembrane region" description="Helical" evidence="7">
    <location>
        <begin position="79"/>
        <end position="96"/>
    </location>
</feature>
<evidence type="ECO:0000256" key="5">
    <source>
        <dbReference type="ARBA" id="ARBA00023136"/>
    </source>
</evidence>
<dbReference type="VEuPathDB" id="FungiDB:CD36_83640"/>
<comment type="similarity">
    <text evidence="6">Belongs to the major facilitator superfamily. Allantoate permease family.</text>
</comment>
<dbReference type="AlphaFoldDB" id="B9WDW8"/>
<protein>
    <submittedName>
        <fullName evidence="9">Allantoate permease, putative</fullName>
    </submittedName>
</protein>
<dbReference type="CDD" id="cd17327">
    <property type="entry name" value="MFS_FEN2_like"/>
    <property type="match status" value="1"/>
</dbReference>
<feature type="transmembrane region" description="Helical" evidence="7">
    <location>
        <begin position="439"/>
        <end position="456"/>
    </location>
</feature>
<feature type="transmembrane region" description="Helical" evidence="7">
    <location>
        <begin position="407"/>
        <end position="427"/>
    </location>
</feature>
<keyword evidence="3 7" id="KW-0812">Transmembrane</keyword>
<dbReference type="FunFam" id="1.20.1250.20:FF:000064">
    <property type="entry name" value="MFS allantoate transporter"/>
    <property type="match status" value="1"/>
</dbReference>
<dbReference type="PANTHER" id="PTHR43791:SF1">
    <property type="entry name" value="ALLANTOATE PERMEASE"/>
    <property type="match status" value="1"/>
</dbReference>
<evidence type="ECO:0000256" key="4">
    <source>
        <dbReference type="ARBA" id="ARBA00022989"/>
    </source>
</evidence>
<evidence type="ECO:0000256" key="7">
    <source>
        <dbReference type="SAM" id="Phobius"/>
    </source>
</evidence>
<dbReference type="GeneID" id="8047285"/>
<dbReference type="eggNOG" id="KOG2533">
    <property type="taxonomic scope" value="Eukaryota"/>
</dbReference>
<dbReference type="GO" id="GO:0022857">
    <property type="term" value="F:transmembrane transporter activity"/>
    <property type="evidence" value="ECO:0007669"/>
    <property type="project" value="InterPro"/>
</dbReference>
<dbReference type="OrthoDB" id="6730379at2759"/>
<feature type="transmembrane region" description="Helical" evidence="7">
    <location>
        <begin position="119"/>
        <end position="138"/>
    </location>
</feature>
<dbReference type="FunFam" id="1.20.1250.20:FF:000245">
    <property type="entry name" value="MFS allantoate transporter"/>
    <property type="match status" value="1"/>
</dbReference>
<dbReference type="SUPFAM" id="SSF103473">
    <property type="entry name" value="MFS general substrate transporter"/>
    <property type="match status" value="1"/>
</dbReference>
<keyword evidence="5 7" id="KW-0472">Membrane</keyword>
<feature type="transmembrane region" description="Helical" evidence="7">
    <location>
        <begin position="348"/>
        <end position="369"/>
    </location>
</feature>
<reference evidence="9 10" key="1">
    <citation type="journal article" date="2009" name="Genome Res.">
        <title>Comparative genomics of the fungal pathogens Candida dubliniensis and Candida albicans.</title>
        <authorList>
            <person name="Jackson A.P."/>
            <person name="Gamble J.A."/>
            <person name="Yeomans T."/>
            <person name="Moran G.P."/>
            <person name="Saunders D."/>
            <person name="Harris D."/>
            <person name="Aslett M."/>
            <person name="Barrell J.F."/>
            <person name="Butler G."/>
            <person name="Citiulo F."/>
            <person name="Coleman D.C."/>
            <person name="de Groot P.W.J."/>
            <person name="Goodwin T.J."/>
            <person name="Quail M.A."/>
            <person name="McQuillan J."/>
            <person name="Munro C.A."/>
            <person name="Pain A."/>
            <person name="Poulter R.T."/>
            <person name="Rajandream M.A."/>
            <person name="Renauld H."/>
            <person name="Spiering M.J."/>
            <person name="Tivey A."/>
            <person name="Gow N.A.R."/>
            <person name="Barrell B."/>
            <person name="Sullivan D.J."/>
            <person name="Berriman M."/>
        </authorList>
    </citation>
    <scope>NUCLEOTIDE SEQUENCE [LARGE SCALE GENOMIC DNA]</scope>
    <source>
        <strain evidence="10">CD36 / ATCC MYA-646 / CBS 7987 / NCPF 3949 / NRRL Y-17841</strain>
    </source>
</reference>
<dbReference type="Gene3D" id="1.20.1250.20">
    <property type="entry name" value="MFS general substrate transporter like domains"/>
    <property type="match status" value="2"/>
</dbReference>
<dbReference type="InterPro" id="IPR036259">
    <property type="entry name" value="MFS_trans_sf"/>
</dbReference>
<dbReference type="InterPro" id="IPR011701">
    <property type="entry name" value="MFS"/>
</dbReference>
<feature type="transmembrane region" description="Helical" evidence="7">
    <location>
        <begin position="376"/>
        <end position="395"/>
    </location>
</feature>
<dbReference type="Pfam" id="PF07690">
    <property type="entry name" value="MFS_1"/>
    <property type="match status" value="1"/>
</dbReference>
<gene>
    <name evidence="8" type="ordered locus">Cd36_83640</name>
    <name evidence="9" type="ORF">CD36_83640</name>
</gene>
<dbReference type="CGD" id="CAL0000171641">
    <property type="gene designation" value="Cd36_83640"/>
</dbReference>
<dbReference type="KEGG" id="cdu:CD36_83640"/>
<evidence type="ECO:0000313" key="8">
    <source>
        <dbReference type="CGD" id="CAL0000171641"/>
    </source>
</evidence>
<dbReference type="HOGENOM" id="CLU_001265_0_5_1"/>